<feature type="transmembrane region" description="Helical" evidence="1">
    <location>
        <begin position="6"/>
        <end position="24"/>
    </location>
</feature>
<dbReference type="Pfam" id="PF11188">
    <property type="entry name" value="DUF2975"/>
    <property type="match status" value="1"/>
</dbReference>
<evidence type="ECO:0000256" key="1">
    <source>
        <dbReference type="SAM" id="Phobius"/>
    </source>
</evidence>
<sequence length="111" mass="11974">PELAAGLVGVLVVVCAVVFVSLELRKILATLAAGDPFVPENAVRLTRIAIAIAITQLMRYVIAIFVGLMVTGTSLEFSVDLIAWASVAALFILSQVFREGTRLRDEEKMTI</sequence>
<evidence type="ECO:0000313" key="2">
    <source>
        <dbReference type="EMBL" id="HAE28491.1"/>
    </source>
</evidence>
<evidence type="ECO:0000313" key="3">
    <source>
        <dbReference type="Proteomes" id="UP000259610"/>
    </source>
</evidence>
<gene>
    <name evidence="2" type="ORF">DCG58_15105</name>
</gene>
<protein>
    <submittedName>
        <fullName evidence="2">DUF2975 domain-containing protein</fullName>
    </submittedName>
</protein>
<dbReference type="AlphaFoldDB" id="A0A3B9H1D2"/>
<keyword evidence="1" id="KW-0812">Transmembrane</keyword>
<proteinExistence type="predicted"/>
<reference evidence="2 3" key="1">
    <citation type="journal article" date="2018" name="Nat. Biotechnol.">
        <title>A standardized bacterial taxonomy based on genome phylogeny substantially revises the tree of life.</title>
        <authorList>
            <person name="Parks D.H."/>
            <person name="Chuvochina M."/>
            <person name="Waite D.W."/>
            <person name="Rinke C."/>
            <person name="Skarshewski A."/>
            <person name="Chaumeil P.A."/>
            <person name="Hugenholtz P."/>
        </authorList>
    </citation>
    <scope>NUCLEOTIDE SEQUENCE [LARGE SCALE GENOMIC DNA]</scope>
    <source>
        <strain evidence="2">UBA8733</strain>
    </source>
</reference>
<keyword evidence="1" id="KW-0472">Membrane</keyword>
<dbReference type="Proteomes" id="UP000259610">
    <property type="component" value="Unassembled WGS sequence"/>
</dbReference>
<keyword evidence="1" id="KW-1133">Transmembrane helix</keyword>
<organism evidence="2 3">
    <name type="scientific">Hyphomonas adhaerens</name>
    <dbReference type="NCBI Taxonomy" id="81029"/>
    <lineage>
        <taxon>Bacteria</taxon>
        <taxon>Pseudomonadati</taxon>
        <taxon>Pseudomonadota</taxon>
        <taxon>Alphaproteobacteria</taxon>
        <taxon>Hyphomonadales</taxon>
        <taxon>Hyphomonadaceae</taxon>
        <taxon>Hyphomonas</taxon>
    </lineage>
</organism>
<accession>A0A3B9H1D2</accession>
<dbReference type="EMBL" id="DMAN01000337">
    <property type="protein sequence ID" value="HAE28491.1"/>
    <property type="molecule type" value="Genomic_DNA"/>
</dbReference>
<dbReference type="InterPro" id="IPR021354">
    <property type="entry name" value="DUF2975"/>
</dbReference>
<comment type="caution">
    <text evidence="2">The sequence shown here is derived from an EMBL/GenBank/DDBJ whole genome shotgun (WGS) entry which is preliminary data.</text>
</comment>
<feature type="non-terminal residue" evidence="2">
    <location>
        <position position="1"/>
    </location>
</feature>
<name>A0A3B9H1D2_9PROT</name>
<feature type="transmembrane region" description="Helical" evidence="1">
    <location>
        <begin position="45"/>
        <end position="69"/>
    </location>
</feature>
<feature type="transmembrane region" description="Helical" evidence="1">
    <location>
        <begin position="81"/>
        <end position="98"/>
    </location>
</feature>